<reference evidence="3" key="1">
    <citation type="journal article" date="2020" name="Stud. Mycol.">
        <title>101 Dothideomycetes genomes: a test case for predicting lifestyles and emergence of pathogens.</title>
        <authorList>
            <person name="Haridas S."/>
            <person name="Albert R."/>
            <person name="Binder M."/>
            <person name="Bloem J."/>
            <person name="Labutti K."/>
            <person name="Salamov A."/>
            <person name="Andreopoulos B."/>
            <person name="Baker S."/>
            <person name="Barry K."/>
            <person name="Bills G."/>
            <person name="Bluhm B."/>
            <person name="Cannon C."/>
            <person name="Castanera R."/>
            <person name="Culley D."/>
            <person name="Daum C."/>
            <person name="Ezra D."/>
            <person name="Gonzalez J."/>
            <person name="Henrissat B."/>
            <person name="Kuo A."/>
            <person name="Liang C."/>
            <person name="Lipzen A."/>
            <person name="Lutzoni F."/>
            <person name="Magnuson J."/>
            <person name="Mondo S."/>
            <person name="Nolan M."/>
            <person name="Ohm R."/>
            <person name="Pangilinan J."/>
            <person name="Park H.-J."/>
            <person name="Ramirez L."/>
            <person name="Alfaro M."/>
            <person name="Sun H."/>
            <person name="Tritt A."/>
            <person name="Yoshinaga Y."/>
            <person name="Zwiers L.-H."/>
            <person name="Turgeon B."/>
            <person name="Goodwin S."/>
            <person name="Spatafora J."/>
            <person name="Crous P."/>
            <person name="Grigoriev I."/>
        </authorList>
    </citation>
    <scope>NUCLEOTIDE SEQUENCE</scope>
    <source>
        <strain evidence="3">CBS 279.74</strain>
    </source>
</reference>
<proteinExistence type="predicted"/>
<evidence type="ECO:0000256" key="2">
    <source>
        <dbReference type="SAM" id="Phobius"/>
    </source>
</evidence>
<feature type="transmembrane region" description="Helical" evidence="2">
    <location>
        <begin position="146"/>
        <end position="166"/>
    </location>
</feature>
<keyword evidence="4" id="KW-1185">Reference proteome</keyword>
<evidence type="ECO:0000256" key="1">
    <source>
        <dbReference type="SAM" id="MobiDB-lite"/>
    </source>
</evidence>
<gene>
    <name evidence="3" type="ORF">K504DRAFT_449180</name>
</gene>
<keyword evidence="2" id="KW-0472">Membrane</keyword>
<evidence type="ECO:0000313" key="4">
    <source>
        <dbReference type="Proteomes" id="UP000799428"/>
    </source>
</evidence>
<evidence type="ECO:0000313" key="3">
    <source>
        <dbReference type="EMBL" id="KAF2705147.1"/>
    </source>
</evidence>
<feature type="compositionally biased region" description="Basic and acidic residues" evidence="1">
    <location>
        <begin position="421"/>
        <end position="459"/>
    </location>
</feature>
<protein>
    <submittedName>
        <fullName evidence="3">Uncharacterized protein</fullName>
    </submittedName>
</protein>
<feature type="region of interest" description="Disordered" evidence="1">
    <location>
        <begin position="203"/>
        <end position="331"/>
    </location>
</feature>
<accession>A0A6G1JYA3</accession>
<dbReference type="AlphaFoldDB" id="A0A6G1JYA3"/>
<keyword evidence="2" id="KW-0812">Transmembrane</keyword>
<keyword evidence="2" id="KW-1133">Transmembrane helix</keyword>
<feature type="compositionally biased region" description="Polar residues" evidence="1">
    <location>
        <begin position="287"/>
        <end position="306"/>
    </location>
</feature>
<feature type="compositionally biased region" description="Polar residues" evidence="1">
    <location>
        <begin position="247"/>
        <end position="259"/>
    </location>
</feature>
<name>A0A6G1JYA3_9PLEO</name>
<feature type="compositionally biased region" description="Acidic residues" evidence="1">
    <location>
        <begin position="404"/>
        <end position="414"/>
    </location>
</feature>
<feature type="region of interest" description="Disordered" evidence="1">
    <location>
        <begin position="404"/>
        <end position="459"/>
    </location>
</feature>
<feature type="compositionally biased region" description="Low complexity" evidence="1">
    <location>
        <begin position="268"/>
        <end position="277"/>
    </location>
</feature>
<sequence>MPVSTSPELGRGIHVGDASFTAAAPRSPAVGGTARSSFGEAHRLPRTPRTIGSTTSIHTTFQDPKNAVLHQTPPLAQTPTIAMSETTSGRSMENDFLPLVRIGLPTDSPRSPLLPFCVALPLTLFSLQATIYILRTRTCTSTGGLWILLEASAIFLLLLCVLEWALRRILESDALQNVNLFGGVVDVQGNEDKGPRVIGAWPEEDCRTEGGDGEVDGGEEVERVGTSTPTDVDTGPTADDEEKGDMDSNNDSTVNATLDQHSKRSLFSTPSQSTTWSTRRRRHSITAVPSRSLSTNPFRRTTSKVSPISGPRHISGPRRLRKTPPASKEQNARMDAWMADVEIFEQPPLDLLAFPDNAVLAALSNDGDSGGTAASIENWLEDIDADPPAVMWKDNLHDWDIDAPEYGDDEDWSETGDSGLGEEHVQDGWEWMEPRAETGHGDGGGKVEKRKGEEGEKCD</sequence>
<dbReference type="EMBL" id="MU005780">
    <property type="protein sequence ID" value="KAF2705147.1"/>
    <property type="molecule type" value="Genomic_DNA"/>
</dbReference>
<dbReference type="Proteomes" id="UP000799428">
    <property type="component" value="Unassembled WGS sequence"/>
</dbReference>
<feature type="transmembrane region" description="Helical" evidence="2">
    <location>
        <begin position="113"/>
        <end position="134"/>
    </location>
</feature>
<organism evidence="3 4">
    <name type="scientific">Pleomassaria siparia CBS 279.74</name>
    <dbReference type="NCBI Taxonomy" id="1314801"/>
    <lineage>
        <taxon>Eukaryota</taxon>
        <taxon>Fungi</taxon>
        <taxon>Dikarya</taxon>
        <taxon>Ascomycota</taxon>
        <taxon>Pezizomycotina</taxon>
        <taxon>Dothideomycetes</taxon>
        <taxon>Pleosporomycetidae</taxon>
        <taxon>Pleosporales</taxon>
        <taxon>Pleomassariaceae</taxon>
        <taxon>Pleomassaria</taxon>
    </lineage>
</organism>
<feature type="region of interest" description="Disordered" evidence="1">
    <location>
        <begin position="24"/>
        <end position="55"/>
    </location>
</feature>